<dbReference type="InterPro" id="IPR052737">
    <property type="entry name" value="Omega-amidase_YafV"/>
</dbReference>
<dbReference type="Pfam" id="PF00795">
    <property type="entry name" value="CN_hydrolase"/>
    <property type="match status" value="1"/>
</dbReference>
<reference evidence="8" key="1">
    <citation type="submission" date="2016-11" db="EMBL/GenBank/DDBJ databases">
        <authorList>
            <person name="Varghese N."/>
            <person name="Submissions S."/>
        </authorList>
    </citation>
    <scope>NUCLEOTIDE SEQUENCE [LARGE SCALE GENOMIC DNA]</scope>
    <source>
        <strain evidence="8">DSM 19741</strain>
    </source>
</reference>
<organism evidence="7 8">
    <name type="scientific">Flavobacterium segetis</name>
    <dbReference type="NCBI Taxonomy" id="271157"/>
    <lineage>
        <taxon>Bacteria</taxon>
        <taxon>Pseudomonadati</taxon>
        <taxon>Bacteroidota</taxon>
        <taxon>Flavobacteriia</taxon>
        <taxon>Flavobacteriales</taxon>
        <taxon>Flavobacteriaceae</taxon>
        <taxon>Flavobacterium</taxon>
    </lineage>
</organism>
<dbReference type="PROSITE" id="PS50263">
    <property type="entry name" value="CN_HYDROLASE"/>
    <property type="match status" value="1"/>
</dbReference>
<keyword evidence="2 7" id="KW-0378">Hydrolase</keyword>
<name>A0A1M5FXJ5_9FLAO</name>
<dbReference type="NCBIfam" id="NF007757">
    <property type="entry name" value="PRK10438.1"/>
    <property type="match status" value="1"/>
</dbReference>
<sequence>MQVALIQAPLIWERPELNRNYFESKINLISSDVNLIVLPEMFTTGFTMNPIPVAESMKGETVSWLVNLAKATKTAITGSIVIKEHSNFYNRMFFAFPSGAIQYYDKRHLFTLAGEHKHYNAGTTKTMVEYLGWRICLLICYDLRFPVFSRNNADYDLLLYVANWPKIRINAWDSLLKARAIENMSYVIAVNRIGEDQNGHSYVGHSQVIDCMGDYLIAPEECEAVFTTTLDHSILLKTRKKFGFLDDKDNFEIKD</sequence>
<dbReference type="STRING" id="271157.SAMN05444396_103124"/>
<dbReference type="InterPro" id="IPR003010">
    <property type="entry name" value="C-N_Hydrolase"/>
</dbReference>
<dbReference type="OrthoDB" id="9811121at2"/>
<dbReference type="InterPro" id="IPR036526">
    <property type="entry name" value="C-N_Hydrolase_sf"/>
</dbReference>
<evidence type="ECO:0000256" key="1">
    <source>
        <dbReference type="ARBA" id="ARBA00010613"/>
    </source>
</evidence>
<dbReference type="RefSeq" id="WP_072989057.1">
    <property type="nucleotide sequence ID" value="NZ_FQWE01000003.1"/>
</dbReference>
<dbReference type="EC" id="3.5.1.3" evidence="3"/>
<dbReference type="SUPFAM" id="SSF56317">
    <property type="entry name" value="Carbon-nitrogen hydrolase"/>
    <property type="match status" value="1"/>
</dbReference>
<dbReference type="Gene3D" id="3.60.110.10">
    <property type="entry name" value="Carbon-nitrogen hydrolase"/>
    <property type="match status" value="1"/>
</dbReference>
<dbReference type="GO" id="GO:0050152">
    <property type="term" value="F:omega-amidase activity"/>
    <property type="evidence" value="ECO:0007669"/>
    <property type="project" value="UniProtKB-EC"/>
</dbReference>
<comment type="catalytic activity">
    <reaction evidence="4">
        <text>a monoamide of a dicarboxylate + H2O = a dicarboxylate + NH4(+)</text>
        <dbReference type="Rhea" id="RHEA:11716"/>
        <dbReference type="ChEBI" id="CHEBI:15377"/>
        <dbReference type="ChEBI" id="CHEBI:28938"/>
        <dbReference type="ChEBI" id="CHEBI:28965"/>
        <dbReference type="ChEBI" id="CHEBI:77450"/>
        <dbReference type="EC" id="3.5.1.3"/>
    </reaction>
</comment>
<dbReference type="PANTHER" id="PTHR47799:SF1">
    <property type="entry name" value="OMEGA-AMIDASE YAFV"/>
    <property type="match status" value="1"/>
</dbReference>
<dbReference type="Proteomes" id="UP000184036">
    <property type="component" value="Unassembled WGS sequence"/>
</dbReference>
<evidence type="ECO:0000256" key="2">
    <source>
        <dbReference type="ARBA" id="ARBA00022801"/>
    </source>
</evidence>
<keyword evidence="8" id="KW-1185">Reference proteome</keyword>
<evidence type="ECO:0000256" key="5">
    <source>
        <dbReference type="ARBA" id="ARBA00072139"/>
    </source>
</evidence>
<accession>A0A1M5FXJ5</accession>
<dbReference type="CDD" id="cd07575">
    <property type="entry name" value="Xc-1258_like"/>
    <property type="match status" value="1"/>
</dbReference>
<evidence type="ECO:0000256" key="4">
    <source>
        <dbReference type="ARBA" id="ARBA00052904"/>
    </source>
</evidence>
<dbReference type="PANTHER" id="PTHR47799">
    <property type="entry name" value="OMEGA-AMIDASE YAFV"/>
    <property type="match status" value="1"/>
</dbReference>
<dbReference type="AlphaFoldDB" id="A0A1M5FXJ5"/>
<gene>
    <name evidence="7" type="ORF">SAMN05444396_103124</name>
</gene>
<comment type="similarity">
    <text evidence="1">Belongs to the carbon-nitrogen hydrolase superfamily. NIT1/NIT2 family.</text>
</comment>
<evidence type="ECO:0000313" key="8">
    <source>
        <dbReference type="Proteomes" id="UP000184036"/>
    </source>
</evidence>
<evidence type="ECO:0000313" key="7">
    <source>
        <dbReference type="EMBL" id="SHF96228.1"/>
    </source>
</evidence>
<proteinExistence type="inferred from homology"/>
<evidence type="ECO:0000259" key="6">
    <source>
        <dbReference type="PROSITE" id="PS50263"/>
    </source>
</evidence>
<dbReference type="EMBL" id="FQWE01000003">
    <property type="protein sequence ID" value="SHF96228.1"/>
    <property type="molecule type" value="Genomic_DNA"/>
</dbReference>
<feature type="domain" description="CN hydrolase" evidence="6">
    <location>
        <begin position="1"/>
        <end position="232"/>
    </location>
</feature>
<protein>
    <recommendedName>
        <fullName evidence="5">Omega-amidase YafV</fullName>
        <ecNumber evidence="3">3.5.1.3</ecNumber>
    </recommendedName>
</protein>
<dbReference type="FunFam" id="3.60.110.10:FF:000004">
    <property type="entry name" value="Carbon-nitrogen hydrolase"/>
    <property type="match status" value="1"/>
</dbReference>
<evidence type="ECO:0000256" key="3">
    <source>
        <dbReference type="ARBA" id="ARBA00039118"/>
    </source>
</evidence>
<dbReference type="GO" id="GO:0106008">
    <property type="term" value="F:2-oxoglutaramate amidase activity"/>
    <property type="evidence" value="ECO:0007669"/>
    <property type="project" value="TreeGrafter"/>
</dbReference>